<dbReference type="NCBIfam" id="NF047847">
    <property type="entry name" value="SS_mature_LptM"/>
    <property type="match status" value="1"/>
</dbReference>
<dbReference type="Pfam" id="PF13627">
    <property type="entry name" value="LptM_cons"/>
    <property type="match status" value="1"/>
</dbReference>
<keyword evidence="9" id="KW-1185">Reference proteome</keyword>
<reference evidence="8 9" key="1">
    <citation type="submission" date="2024-04" db="EMBL/GenBank/DDBJ databases">
        <authorList>
            <person name="Cremers G."/>
        </authorList>
    </citation>
    <scope>NUCLEOTIDE SEQUENCE [LARGE SCALE GENOMIC DNA]</scope>
    <source>
        <strain evidence="8">MeCH1-AG</strain>
    </source>
</reference>
<keyword evidence="3" id="KW-0472">Membrane</keyword>
<sequence>MTAWRCSLAILLSALLATGCGQKGPLYLPGHEPSWARKHPPDKEPSTPKDQAPPTTPQPALQH</sequence>
<keyword evidence="2" id="KW-0732">Signal</keyword>
<evidence type="ECO:0000256" key="7">
    <source>
        <dbReference type="SAM" id="MobiDB-lite"/>
    </source>
</evidence>
<evidence type="ECO:0000256" key="5">
    <source>
        <dbReference type="ARBA" id="ARBA00023237"/>
    </source>
</evidence>
<keyword evidence="4" id="KW-0564">Palmitate</keyword>
<evidence type="ECO:0000313" key="9">
    <source>
        <dbReference type="Proteomes" id="UP001497493"/>
    </source>
</evidence>
<evidence type="ECO:0008006" key="10">
    <source>
        <dbReference type="Google" id="ProtNLM"/>
    </source>
</evidence>
<evidence type="ECO:0000313" key="8">
    <source>
        <dbReference type="EMBL" id="CAL1239159.1"/>
    </source>
</evidence>
<keyword evidence="6" id="KW-0449">Lipoprotein</keyword>
<dbReference type="Proteomes" id="UP001497493">
    <property type="component" value="Chromosome"/>
</dbReference>
<evidence type="ECO:0000256" key="2">
    <source>
        <dbReference type="ARBA" id="ARBA00022729"/>
    </source>
</evidence>
<dbReference type="InterPro" id="IPR032831">
    <property type="entry name" value="LptM_cons"/>
</dbReference>
<feature type="region of interest" description="Disordered" evidence="7">
    <location>
        <begin position="26"/>
        <end position="63"/>
    </location>
</feature>
<proteinExistence type="predicted"/>
<dbReference type="EMBL" id="OZ026884">
    <property type="protein sequence ID" value="CAL1239159.1"/>
    <property type="molecule type" value="Genomic_DNA"/>
</dbReference>
<name>A0ABP1C4M7_9GAMM</name>
<evidence type="ECO:0000256" key="4">
    <source>
        <dbReference type="ARBA" id="ARBA00023139"/>
    </source>
</evidence>
<evidence type="ECO:0000256" key="3">
    <source>
        <dbReference type="ARBA" id="ARBA00023136"/>
    </source>
</evidence>
<dbReference type="RefSeq" id="WP_348758745.1">
    <property type="nucleotide sequence ID" value="NZ_OZ026884.1"/>
</dbReference>
<gene>
    <name evidence="8" type="ORF">MECH1_V1_0383</name>
</gene>
<dbReference type="PROSITE" id="PS51257">
    <property type="entry name" value="PROKAR_LIPOPROTEIN"/>
    <property type="match status" value="1"/>
</dbReference>
<evidence type="ECO:0000256" key="6">
    <source>
        <dbReference type="ARBA" id="ARBA00023288"/>
    </source>
</evidence>
<organism evidence="8 9">
    <name type="scientific">Candidatus Methylocalor cossyra</name>
    <dbReference type="NCBI Taxonomy" id="3108543"/>
    <lineage>
        <taxon>Bacteria</taxon>
        <taxon>Pseudomonadati</taxon>
        <taxon>Pseudomonadota</taxon>
        <taxon>Gammaproteobacteria</taxon>
        <taxon>Methylococcales</taxon>
        <taxon>Methylococcaceae</taxon>
        <taxon>Candidatus Methylocalor</taxon>
    </lineage>
</organism>
<evidence type="ECO:0000256" key="1">
    <source>
        <dbReference type="ARBA" id="ARBA00004459"/>
    </source>
</evidence>
<accession>A0ABP1C4M7</accession>
<comment type="subcellular location">
    <subcellularLocation>
        <location evidence="1">Cell outer membrane</location>
        <topology evidence="1">Lipid-anchor</topology>
    </subcellularLocation>
</comment>
<protein>
    <recommendedName>
        <fullName evidence="10">Lipoprotein</fullName>
    </recommendedName>
</protein>
<keyword evidence="5" id="KW-0998">Cell outer membrane</keyword>